<comment type="similarity">
    <text evidence="3">Belongs to the helicase family. RecQ subfamily.</text>
</comment>
<organism evidence="18 19">
    <name type="scientific">Victivallis vadensis</name>
    <dbReference type="NCBI Taxonomy" id="172901"/>
    <lineage>
        <taxon>Bacteria</taxon>
        <taxon>Pseudomonadati</taxon>
        <taxon>Lentisphaerota</taxon>
        <taxon>Lentisphaeria</taxon>
        <taxon>Victivallales</taxon>
        <taxon>Victivallaceae</taxon>
        <taxon>Victivallis</taxon>
    </lineage>
</organism>
<dbReference type="InterPro" id="IPR011545">
    <property type="entry name" value="DEAD/DEAH_box_helicase_dom"/>
</dbReference>
<dbReference type="InterPro" id="IPR027417">
    <property type="entry name" value="P-loop_NTPase"/>
</dbReference>
<dbReference type="PROSITE" id="PS51194">
    <property type="entry name" value="HELICASE_CTER"/>
    <property type="match status" value="1"/>
</dbReference>
<evidence type="ECO:0000256" key="10">
    <source>
        <dbReference type="ARBA" id="ARBA00023235"/>
    </source>
</evidence>
<name>A0A2U1B4F8_9BACT</name>
<dbReference type="SUPFAM" id="SSF52540">
    <property type="entry name" value="P-loop containing nucleoside triphosphate hydrolases"/>
    <property type="match status" value="1"/>
</dbReference>
<reference evidence="18 19" key="1">
    <citation type="submission" date="2018-04" db="EMBL/GenBank/DDBJ databases">
        <title>Genomic Encyclopedia of Type Strains, Phase IV (KMG-IV): sequencing the most valuable type-strain genomes for metagenomic binning, comparative biology and taxonomic classification.</title>
        <authorList>
            <person name="Goeker M."/>
        </authorList>
    </citation>
    <scope>NUCLEOTIDE SEQUENCE [LARGE SCALE GENOMIC DNA]</scope>
    <source>
        <strain evidence="18 19">DSM 14823</strain>
    </source>
</reference>
<keyword evidence="19" id="KW-1185">Reference proteome</keyword>
<dbReference type="FunFam" id="3.40.50.300:FF:001389">
    <property type="entry name" value="ATP-dependent DNA helicase RecQ"/>
    <property type="match status" value="1"/>
</dbReference>
<dbReference type="GeneID" id="78294692"/>
<comment type="caution">
    <text evidence="18">The sequence shown here is derived from an EMBL/GenBank/DDBJ whole genome shotgun (WGS) entry which is preliminary data.</text>
</comment>
<dbReference type="GO" id="GO:0005737">
    <property type="term" value="C:cytoplasm"/>
    <property type="evidence" value="ECO:0007669"/>
    <property type="project" value="TreeGrafter"/>
</dbReference>
<comment type="cofactor">
    <cofactor evidence="1">
        <name>Mg(2+)</name>
        <dbReference type="ChEBI" id="CHEBI:18420"/>
    </cofactor>
</comment>
<dbReference type="GO" id="GO:0006310">
    <property type="term" value="P:DNA recombination"/>
    <property type="evidence" value="ECO:0007669"/>
    <property type="project" value="InterPro"/>
</dbReference>
<evidence type="ECO:0000259" key="15">
    <source>
        <dbReference type="PROSITE" id="PS50967"/>
    </source>
</evidence>
<dbReference type="PANTHER" id="PTHR13710">
    <property type="entry name" value="DNA HELICASE RECQ FAMILY MEMBER"/>
    <property type="match status" value="1"/>
</dbReference>
<evidence type="ECO:0000256" key="14">
    <source>
        <dbReference type="ARBA" id="ARBA00044550"/>
    </source>
</evidence>
<dbReference type="GO" id="GO:0005524">
    <property type="term" value="F:ATP binding"/>
    <property type="evidence" value="ECO:0007669"/>
    <property type="project" value="UniProtKB-KW"/>
</dbReference>
<evidence type="ECO:0000259" key="16">
    <source>
        <dbReference type="PROSITE" id="PS51192"/>
    </source>
</evidence>
<dbReference type="GO" id="GO:0043590">
    <property type="term" value="C:bacterial nucleoid"/>
    <property type="evidence" value="ECO:0007669"/>
    <property type="project" value="TreeGrafter"/>
</dbReference>
<dbReference type="EMBL" id="QEKH01000008">
    <property type="protein sequence ID" value="PVY43481.1"/>
    <property type="molecule type" value="Genomic_DNA"/>
</dbReference>
<evidence type="ECO:0000256" key="5">
    <source>
        <dbReference type="ARBA" id="ARBA00022741"/>
    </source>
</evidence>
<keyword evidence="6" id="KW-0378">Hydrolase</keyword>
<dbReference type="InterPro" id="IPR036390">
    <property type="entry name" value="WH_DNA-bd_sf"/>
</dbReference>
<dbReference type="GO" id="GO:0016787">
    <property type="term" value="F:hydrolase activity"/>
    <property type="evidence" value="ECO:0007669"/>
    <property type="project" value="UniProtKB-KW"/>
</dbReference>
<dbReference type="InterPro" id="IPR001650">
    <property type="entry name" value="Helicase_C-like"/>
</dbReference>
<keyword evidence="4" id="KW-0479">Metal-binding</keyword>
<dbReference type="NCBIfam" id="TIGR00614">
    <property type="entry name" value="recQ_fam"/>
    <property type="match status" value="1"/>
</dbReference>
<dbReference type="Pfam" id="PF00570">
    <property type="entry name" value="HRDC"/>
    <property type="match status" value="1"/>
</dbReference>
<dbReference type="InterPro" id="IPR044876">
    <property type="entry name" value="HRDC_dom_sf"/>
</dbReference>
<comment type="cofactor">
    <cofactor evidence="2">
        <name>Zn(2+)</name>
        <dbReference type="ChEBI" id="CHEBI:29105"/>
    </cofactor>
</comment>
<evidence type="ECO:0000256" key="7">
    <source>
        <dbReference type="ARBA" id="ARBA00022806"/>
    </source>
</evidence>
<dbReference type="SMART" id="SM00490">
    <property type="entry name" value="HELICc"/>
    <property type="match status" value="1"/>
</dbReference>
<dbReference type="InterPro" id="IPR014001">
    <property type="entry name" value="Helicase_ATP-bd"/>
</dbReference>
<dbReference type="InterPro" id="IPR018982">
    <property type="entry name" value="RQC_domain"/>
</dbReference>
<gene>
    <name evidence="18" type="ORF">C8D82_1086</name>
</gene>
<dbReference type="EC" id="5.6.2.4" evidence="12"/>
<evidence type="ECO:0000256" key="9">
    <source>
        <dbReference type="ARBA" id="ARBA00023125"/>
    </source>
</evidence>
<dbReference type="GO" id="GO:0030894">
    <property type="term" value="C:replisome"/>
    <property type="evidence" value="ECO:0007669"/>
    <property type="project" value="TreeGrafter"/>
</dbReference>
<evidence type="ECO:0000259" key="17">
    <source>
        <dbReference type="PROSITE" id="PS51194"/>
    </source>
</evidence>
<dbReference type="PANTHER" id="PTHR13710:SF105">
    <property type="entry name" value="ATP-DEPENDENT DNA HELICASE Q1"/>
    <property type="match status" value="1"/>
</dbReference>
<dbReference type="Pfam" id="PF00270">
    <property type="entry name" value="DEAD"/>
    <property type="match status" value="1"/>
</dbReference>
<dbReference type="SMART" id="SM00341">
    <property type="entry name" value="HRDC"/>
    <property type="match status" value="1"/>
</dbReference>
<keyword evidence="7 18" id="KW-0347">Helicase</keyword>
<dbReference type="PROSITE" id="PS50967">
    <property type="entry name" value="HRDC"/>
    <property type="match status" value="1"/>
</dbReference>
<dbReference type="Pfam" id="PF16124">
    <property type="entry name" value="RecQ_Zn_bind"/>
    <property type="match status" value="1"/>
</dbReference>
<dbReference type="InterPro" id="IPR032284">
    <property type="entry name" value="RecQ_Zn-bd"/>
</dbReference>
<dbReference type="InterPro" id="IPR010997">
    <property type="entry name" value="HRDC-like_sf"/>
</dbReference>
<evidence type="ECO:0000256" key="6">
    <source>
        <dbReference type="ARBA" id="ARBA00022801"/>
    </source>
</evidence>
<dbReference type="SUPFAM" id="SSF47819">
    <property type="entry name" value="HRDC-like"/>
    <property type="match status" value="1"/>
</dbReference>
<dbReference type="GO" id="GO:0006260">
    <property type="term" value="P:DNA replication"/>
    <property type="evidence" value="ECO:0007669"/>
    <property type="project" value="InterPro"/>
</dbReference>
<dbReference type="AlphaFoldDB" id="A0A2U1B4F8"/>
<evidence type="ECO:0000256" key="3">
    <source>
        <dbReference type="ARBA" id="ARBA00005446"/>
    </source>
</evidence>
<feature type="domain" description="Helicase C-terminal" evidence="17">
    <location>
        <begin position="225"/>
        <end position="362"/>
    </location>
</feature>
<dbReference type="SMART" id="SM00956">
    <property type="entry name" value="RQC"/>
    <property type="match status" value="1"/>
</dbReference>
<dbReference type="GO" id="GO:0046872">
    <property type="term" value="F:metal ion binding"/>
    <property type="evidence" value="ECO:0007669"/>
    <property type="project" value="UniProtKB-KW"/>
</dbReference>
<dbReference type="PROSITE" id="PS00690">
    <property type="entry name" value="DEAH_ATP_HELICASE"/>
    <property type="match status" value="1"/>
</dbReference>
<dbReference type="Pfam" id="PF09382">
    <property type="entry name" value="RQC"/>
    <property type="match status" value="1"/>
</dbReference>
<comment type="catalytic activity">
    <reaction evidence="11">
        <text>Couples ATP hydrolysis with the unwinding of duplex DNA by translocating in the 3'-5' direction.</text>
        <dbReference type="EC" id="5.6.2.4"/>
    </reaction>
</comment>
<dbReference type="GO" id="GO:0043138">
    <property type="term" value="F:3'-5' DNA helicase activity"/>
    <property type="evidence" value="ECO:0007669"/>
    <property type="project" value="UniProtKB-EC"/>
</dbReference>
<proteinExistence type="inferred from homology"/>
<dbReference type="SUPFAM" id="SSF46785">
    <property type="entry name" value="Winged helix' DNA-binding domain"/>
    <property type="match status" value="1"/>
</dbReference>
<dbReference type="InterPro" id="IPR036388">
    <property type="entry name" value="WH-like_DNA-bd_sf"/>
</dbReference>
<evidence type="ECO:0000256" key="11">
    <source>
        <dbReference type="ARBA" id="ARBA00034617"/>
    </source>
</evidence>
<dbReference type="Pfam" id="PF00271">
    <property type="entry name" value="Helicase_C"/>
    <property type="match status" value="1"/>
</dbReference>
<sequence length="789" mass="88303">MQTTEKYGAREALKQYFGFEGFLDHQEEIVSAMLSGRDLCVIMPTGAGKSLCYQLPLLLRPGYGIVVSPLISLMKDQVDALIEKQIPAAFINSTVSFGEQCRIVDRAAAGELKLLYVAPERFQTDFFRNFILHTPPSTMVIDEAHCISQWGHDFRPSYWRLGEVIDQFNIPQVCAFTATATPHVREDIRTQLHRPGMELCVAGFKRPNLSFQVVNCSSDASKFAAIRKLLARKCPTIIYASTRKGVEQLVEEFGVTGYHAGMPDADRTEAQDRFMNDPCPVLAATNAFGMGIDRPDVRQVIHFNLPGSLEAYYQEAGRAGRDGEAADCILLYAYRDRYVQEFLIDLSNPPPEVVQQLYRELRRTAVERKSRVIEVTLGELLPGVEDAKSENQLSAAMGILEKAGMIARGYRQSSRGVMQFTGDLEELRLLNQLENTQRSRFVSRVVKHYGAQLRQPGNYTVEELANVAGLNPEQTRRVLNALNGECLSWNIPFSGRSTELLHPELAEVELDYEAMNRKREFELNRLGEVISYATARKCRQACLISYFGESTDGWSCGSCDNCRETGLAVRRAPSAGEQEIIQVILGCIGDFDGRFGAGKISQILAGARSAELVNRNLHHSRWFGALSQLRQNQVMKYIKSLEGCRCIGRIERGDYPCLELAPHGMEVLAGHARAELDVPEEPIRGRRRRESPDTSAIRRTETRVARMEHHALYDALKAVRARLAEQRGVPAFQVLSNAALAEFAERQPLTVQEAMEINGIGPVKAATVVPLFLEAIRLWRAAEREARDG</sequence>
<evidence type="ECO:0000313" key="19">
    <source>
        <dbReference type="Proteomes" id="UP000245959"/>
    </source>
</evidence>
<dbReference type="GO" id="GO:0009378">
    <property type="term" value="F:four-way junction helicase activity"/>
    <property type="evidence" value="ECO:0007669"/>
    <property type="project" value="TreeGrafter"/>
</dbReference>
<dbReference type="InterPro" id="IPR002464">
    <property type="entry name" value="DNA/RNA_helicase_DEAH_CS"/>
</dbReference>
<evidence type="ECO:0000256" key="8">
    <source>
        <dbReference type="ARBA" id="ARBA00022840"/>
    </source>
</evidence>
<dbReference type="GO" id="GO:0006281">
    <property type="term" value="P:DNA repair"/>
    <property type="evidence" value="ECO:0007669"/>
    <property type="project" value="InterPro"/>
</dbReference>
<evidence type="ECO:0000256" key="1">
    <source>
        <dbReference type="ARBA" id="ARBA00001946"/>
    </source>
</evidence>
<feature type="domain" description="Helicase ATP-binding" evidence="16">
    <location>
        <begin position="30"/>
        <end position="198"/>
    </location>
</feature>
<dbReference type="SMART" id="SM00487">
    <property type="entry name" value="DEXDc"/>
    <property type="match status" value="1"/>
</dbReference>
<evidence type="ECO:0000313" key="18">
    <source>
        <dbReference type="EMBL" id="PVY43481.1"/>
    </source>
</evidence>
<dbReference type="InterPro" id="IPR004589">
    <property type="entry name" value="DNA_helicase_ATP-dep_RecQ"/>
</dbReference>
<dbReference type="GO" id="GO:0003677">
    <property type="term" value="F:DNA binding"/>
    <property type="evidence" value="ECO:0007669"/>
    <property type="project" value="UniProtKB-KW"/>
</dbReference>
<evidence type="ECO:0000256" key="2">
    <source>
        <dbReference type="ARBA" id="ARBA00001947"/>
    </source>
</evidence>
<dbReference type="Gene3D" id="3.40.50.300">
    <property type="entry name" value="P-loop containing nucleotide triphosphate hydrolases"/>
    <property type="match status" value="2"/>
</dbReference>
<dbReference type="CDD" id="cd17920">
    <property type="entry name" value="DEXHc_RecQ"/>
    <property type="match status" value="1"/>
</dbReference>
<keyword evidence="8" id="KW-0067">ATP-binding</keyword>
<dbReference type="Proteomes" id="UP000245959">
    <property type="component" value="Unassembled WGS sequence"/>
</dbReference>
<keyword evidence="9" id="KW-0238">DNA-binding</keyword>
<evidence type="ECO:0000256" key="4">
    <source>
        <dbReference type="ARBA" id="ARBA00022723"/>
    </source>
</evidence>
<dbReference type="PROSITE" id="PS51192">
    <property type="entry name" value="HELICASE_ATP_BIND_1"/>
    <property type="match status" value="1"/>
</dbReference>
<keyword evidence="10" id="KW-0413">Isomerase</keyword>
<dbReference type="Gene3D" id="1.10.10.10">
    <property type="entry name" value="Winged helix-like DNA-binding domain superfamily/Winged helix DNA-binding domain"/>
    <property type="match status" value="1"/>
</dbReference>
<evidence type="ECO:0000256" key="12">
    <source>
        <dbReference type="ARBA" id="ARBA00034808"/>
    </source>
</evidence>
<accession>A0A2U1B4F8</accession>
<dbReference type="Gene3D" id="1.10.150.80">
    <property type="entry name" value="HRDC domain"/>
    <property type="match status" value="1"/>
</dbReference>
<keyword evidence="5" id="KW-0547">Nucleotide-binding</keyword>
<evidence type="ECO:0000256" key="13">
    <source>
        <dbReference type="ARBA" id="ARBA00044535"/>
    </source>
</evidence>
<feature type="domain" description="HRDC" evidence="15">
    <location>
        <begin position="706"/>
        <end position="786"/>
    </location>
</feature>
<dbReference type="RefSeq" id="WP_116883388.1">
    <property type="nucleotide sequence ID" value="NZ_QEKH01000008.1"/>
</dbReference>
<protein>
    <recommendedName>
        <fullName evidence="13">ATP-dependent DNA helicase RecQ</fullName>
        <ecNumber evidence="12">5.6.2.4</ecNumber>
    </recommendedName>
    <alternativeName>
        <fullName evidence="14">DNA 3'-5' helicase RecQ</fullName>
    </alternativeName>
</protein>
<dbReference type="InterPro" id="IPR002121">
    <property type="entry name" value="HRDC_dom"/>
</dbReference>